<proteinExistence type="predicted"/>
<name>A0ABX0X9D5_9BACT</name>
<protein>
    <recommendedName>
        <fullName evidence="3">DUF354 domain-containing protein</fullName>
    </recommendedName>
</protein>
<evidence type="ECO:0008006" key="3">
    <source>
        <dbReference type="Google" id="ProtNLM"/>
    </source>
</evidence>
<dbReference type="InterPro" id="IPR007152">
    <property type="entry name" value="DUF354"/>
</dbReference>
<gene>
    <name evidence="1" type="ORF">GGR27_001375</name>
</gene>
<keyword evidence="2" id="KW-1185">Reference proteome</keyword>
<reference evidence="1 2" key="1">
    <citation type="submission" date="2020-03" db="EMBL/GenBank/DDBJ databases">
        <title>Genomic Encyclopedia of Type Strains, Phase IV (KMG-IV): sequencing the most valuable type-strain genomes for metagenomic binning, comparative biology and taxonomic classification.</title>
        <authorList>
            <person name="Goeker M."/>
        </authorList>
    </citation>
    <scope>NUCLEOTIDE SEQUENCE [LARGE SCALE GENOMIC DNA]</scope>
    <source>
        <strain evidence="1 2">DSM 105096</strain>
    </source>
</reference>
<dbReference type="PANTHER" id="PTHR39662:SF1">
    <property type="entry name" value="DUF354 DOMAIN-CONTAINING PROTEIN"/>
    <property type="match status" value="1"/>
</dbReference>
<dbReference type="Proteomes" id="UP000770785">
    <property type="component" value="Unassembled WGS sequence"/>
</dbReference>
<accession>A0ABX0X9D5</accession>
<dbReference type="PIRSF" id="PIRSF005357">
    <property type="entry name" value="UCP005357"/>
    <property type="match status" value="1"/>
</dbReference>
<evidence type="ECO:0000313" key="2">
    <source>
        <dbReference type="Proteomes" id="UP000770785"/>
    </source>
</evidence>
<dbReference type="EMBL" id="JAATJH010000002">
    <property type="protein sequence ID" value="NJC25876.1"/>
    <property type="molecule type" value="Genomic_DNA"/>
</dbReference>
<dbReference type="PANTHER" id="PTHR39662">
    <property type="entry name" value="DUF354 DOMAIN-CONTAINING PROTEIN-RELATED"/>
    <property type="match status" value="1"/>
</dbReference>
<dbReference type="Gene3D" id="3.40.50.2000">
    <property type="entry name" value="Glycogen Phosphorylase B"/>
    <property type="match status" value="1"/>
</dbReference>
<evidence type="ECO:0000313" key="1">
    <source>
        <dbReference type="EMBL" id="NJC25876.1"/>
    </source>
</evidence>
<organism evidence="1 2">
    <name type="scientific">Neolewinella antarctica</name>
    <dbReference type="NCBI Taxonomy" id="442734"/>
    <lineage>
        <taxon>Bacteria</taxon>
        <taxon>Pseudomonadati</taxon>
        <taxon>Bacteroidota</taxon>
        <taxon>Saprospiria</taxon>
        <taxon>Saprospirales</taxon>
        <taxon>Lewinellaceae</taxon>
        <taxon>Neolewinella</taxon>
    </lineage>
</organism>
<sequence length="338" mass="38108">MKIWLDFINTPQVAFFVPFIRRWESDGHELLLTCRDSGNTVGLLRQHGLAHHVVGKRVGTGTFDKAQQFAGRMLALYRFVRTRRPDVAAGQSSFYLPLIAKLLGVPSLYTNDNEHAQGNFFGFRFATKVFLPEPLRGTPATQKPYLQNRLRFYPGVKEAIYLSQQPDLLAAIDEPKRQIYFRPEPWSAQYYDGPLNFFDEALRELAKEYEIVVLPRDKNQADHYRQPEFAGVRVPDGPLKLRDIVSGCLLFIGAGGSMTRELAVLGVPVVSIYQADLLAVDEYLVDRGLLHVDPQLDYAGIQKLLSGGAKKPRDRSVLETGGVAFHLILKNIHDLRAS</sequence>
<dbReference type="SUPFAM" id="SSF53756">
    <property type="entry name" value="UDP-Glycosyltransferase/glycogen phosphorylase"/>
    <property type="match status" value="1"/>
</dbReference>
<comment type="caution">
    <text evidence="1">The sequence shown here is derived from an EMBL/GenBank/DDBJ whole genome shotgun (WGS) entry which is preliminary data.</text>
</comment>
<dbReference type="Pfam" id="PF04007">
    <property type="entry name" value="DUF354"/>
    <property type="match status" value="1"/>
</dbReference>
<dbReference type="RefSeq" id="WP_168036645.1">
    <property type="nucleotide sequence ID" value="NZ_JAATJH010000002.1"/>
</dbReference>